<accession>Q6IKI8</accession>
<evidence type="ECO:0000256" key="1">
    <source>
        <dbReference type="SAM" id="MobiDB-lite"/>
    </source>
</evidence>
<sequence>MCVHNYVSSFEEWHCEEEEGKQDTSQTHVVLFQRCQDDSNSTSLIGNDSDGDAMDTSCRCQPSADSQLSPGTNPIH</sequence>
<protein>
    <submittedName>
        <fullName evidence="2">HDC12336</fullName>
    </submittedName>
</protein>
<dbReference type="EMBL" id="BK002378">
    <property type="protein sequence ID" value="DAA03884.1"/>
    <property type="molecule type" value="Genomic_DNA"/>
</dbReference>
<reference evidence="2" key="1">
    <citation type="journal article" date="2003" name="Genome Biol.">
        <title>An integrated gene annotation and transcriptional profiling approach towards the full gene content of the Drosophila genome.</title>
        <authorList>
            <person name="Hild M."/>
            <person name="Beckmann B."/>
            <person name="Haas S.A."/>
            <person name="Koch B."/>
            <person name="Solovyev V."/>
            <person name="Busold C."/>
            <person name="Fellenberg K."/>
            <person name="Boutros M."/>
            <person name="Vingron M."/>
            <person name="Sauer F."/>
            <person name="Hoheisel J.D."/>
            <person name="Paro R."/>
        </authorList>
    </citation>
    <scope>NUCLEOTIDE SEQUENCE</scope>
</reference>
<name>Q6IKI8_DROME</name>
<evidence type="ECO:0000313" key="2">
    <source>
        <dbReference type="EMBL" id="DAA03884.1"/>
    </source>
</evidence>
<feature type="compositionally biased region" description="Polar residues" evidence="1">
    <location>
        <begin position="58"/>
        <end position="76"/>
    </location>
</feature>
<feature type="region of interest" description="Disordered" evidence="1">
    <location>
        <begin position="39"/>
        <end position="76"/>
    </location>
</feature>
<dbReference type="AlphaFoldDB" id="Q6IKI8"/>
<proteinExistence type="predicted"/>
<gene>
    <name evidence="2" type="ORF">HDC12336</name>
</gene>
<organism evidence="2">
    <name type="scientific">Drosophila melanogaster</name>
    <name type="common">Fruit fly</name>
    <dbReference type="NCBI Taxonomy" id="7227"/>
    <lineage>
        <taxon>Eukaryota</taxon>
        <taxon>Metazoa</taxon>
        <taxon>Ecdysozoa</taxon>
        <taxon>Arthropoda</taxon>
        <taxon>Hexapoda</taxon>
        <taxon>Insecta</taxon>
        <taxon>Pterygota</taxon>
        <taxon>Neoptera</taxon>
        <taxon>Endopterygota</taxon>
        <taxon>Diptera</taxon>
        <taxon>Brachycera</taxon>
        <taxon>Muscomorpha</taxon>
        <taxon>Ephydroidea</taxon>
        <taxon>Drosophilidae</taxon>
        <taxon>Drosophila</taxon>
        <taxon>Sophophora</taxon>
    </lineage>
</organism>